<keyword evidence="3" id="KW-0902">Two-component regulatory system</keyword>
<dbReference type="SUPFAM" id="SSF52402">
    <property type="entry name" value="Adenine nucleotide alpha hydrolases-like"/>
    <property type="match status" value="1"/>
</dbReference>
<reference evidence="5 6" key="1">
    <citation type="journal article" date="2018" name="Sci. Rep.">
        <title>Genome Features and Biochemical Characteristics of a Robust, Fast Growing and Naturally Transformable Cyanobacterium Synechococcus elongatus PCC 11801 Isolated from India.</title>
        <authorList>
            <person name="Jaiswal D."/>
            <person name="Sengupta A."/>
            <person name="Sohoni S."/>
            <person name="Sengupta S."/>
            <person name="Phadnavis A.G."/>
            <person name="Pakrasi H.B."/>
            <person name="Wangikar P.P."/>
        </authorList>
    </citation>
    <scope>NUCLEOTIDE SEQUENCE [LARGE SCALE GENOMIC DNA]</scope>
    <source>
        <strain evidence="5 6">PCC 11801</strain>
    </source>
</reference>
<dbReference type="Gene3D" id="3.40.50.300">
    <property type="entry name" value="P-loop containing nucleotide triphosphate hydrolases"/>
    <property type="match status" value="1"/>
</dbReference>
<dbReference type="InterPro" id="IPR027417">
    <property type="entry name" value="P-loop_NTPase"/>
</dbReference>
<evidence type="ECO:0000313" key="6">
    <source>
        <dbReference type="Proteomes" id="UP000267249"/>
    </source>
</evidence>
<gene>
    <name evidence="5" type="ORF">DOP62_07805</name>
</gene>
<organism evidence="5 6">
    <name type="scientific">Synechococcus elongatus PCC 11801</name>
    <dbReference type="NCBI Taxonomy" id="2219813"/>
    <lineage>
        <taxon>Bacteria</taxon>
        <taxon>Bacillati</taxon>
        <taxon>Cyanobacteriota</taxon>
        <taxon>Cyanophyceae</taxon>
        <taxon>Synechococcales</taxon>
        <taxon>Synechococcaceae</taxon>
        <taxon>Synechococcus</taxon>
    </lineage>
</organism>
<protein>
    <submittedName>
        <fullName evidence="5">Sensor histidine kinase KdpD</fullName>
    </submittedName>
</protein>
<evidence type="ECO:0000313" key="5">
    <source>
        <dbReference type="EMBL" id="WVS92326.1"/>
    </source>
</evidence>
<dbReference type="InterPro" id="IPR014729">
    <property type="entry name" value="Rossmann-like_a/b/a_fold"/>
</dbReference>
<dbReference type="Gene3D" id="3.40.50.620">
    <property type="entry name" value="HUPs"/>
    <property type="match status" value="1"/>
</dbReference>
<dbReference type="Pfam" id="PF02702">
    <property type="entry name" value="KdpD"/>
    <property type="match status" value="1"/>
</dbReference>
<evidence type="ECO:0000256" key="2">
    <source>
        <dbReference type="ARBA" id="ARBA00022777"/>
    </source>
</evidence>
<evidence type="ECO:0000259" key="4">
    <source>
        <dbReference type="Pfam" id="PF02702"/>
    </source>
</evidence>
<evidence type="ECO:0000256" key="1">
    <source>
        <dbReference type="ARBA" id="ARBA00022679"/>
    </source>
</evidence>
<dbReference type="GO" id="GO:0005737">
    <property type="term" value="C:cytoplasm"/>
    <property type="evidence" value="ECO:0007669"/>
    <property type="project" value="UniProtKB-ARBA"/>
</dbReference>
<dbReference type="Proteomes" id="UP000267249">
    <property type="component" value="Chromosome"/>
</dbReference>
<name>A0AAQ3MC91_SYNEL</name>
<dbReference type="GO" id="GO:0000155">
    <property type="term" value="F:phosphorelay sensor kinase activity"/>
    <property type="evidence" value="ECO:0007669"/>
    <property type="project" value="InterPro"/>
</dbReference>
<keyword evidence="2 5" id="KW-0418">Kinase</keyword>
<dbReference type="InterPro" id="IPR003852">
    <property type="entry name" value="Sig_transdc_His_kinase_KdpD_N"/>
</dbReference>
<dbReference type="AlphaFoldDB" id="A0AAQ3MC91"/>
<dbReference type="PANTHER" id="PTHR45569:SF1">
    <property type="entry name" value="SENSOR PROTEIN KDPD"/>
    <property type="match status" value="1"/>
</dbReference>
<keyword evidence="1" id="KW-0808">Transferase</keyword>
<dbReference type="SUPFAM" id="SSF52540">
    <property type="entry name" value="P-loop containing nucleoside triphosphate hydrolases"/>
    <property type="match status" value="1"/>
</dbReference>
<sequence>MMPLLKARRGRHKVFIGMAPGVGKTYRMLQEGHQLRSEGLDVVIGLLETHGRLETRQQAQGLETIPARQLTYNGVVLSEVDIEAILQRQPQLVLIDELAHTNAPGSVNEKRYQDVELLLRAGLDVYSTVNIQHLESLNDLVARITGVIVRERIPDRLLEEADEVVVVDVTPETLEERLREGRIYALEKVPQALTNFFQRHHLVALRELALRAVADSIEEQAAGDRQGAGTVSVRERVLVCLSTHPQSIRLLRRAARLTSAMDARLYVLFVADPQRFLTKAEVLQLETCDRLCEMFEGTFLRVESTDVVAAIAKAATEQRITQVVIGESPSRKWLWWLRRPLTDRLLQRLRGQGVDLHIISFPGEHPTAELDG</sequence>
<dbReference type="RefSeq" id="WP_370538854.1">
    <property type="nucleotide sequence ID" value="NZ_CP030139.2"/>
</dbReference>
<dbReference type="EMBL" id="CP030139">
    <property type="protein sequence ID" value="WVS92326.1"/>
    <property type="molecule type" value="Genomic_DNA"/>
</dbReference>
<dbReference type="FunFam" id="3.40.50.300:FF:000483">
    <property type="entry name" value="Sensor histidine kinase KdpD"/>
    <property type="match status" value="1"/>
</dbReference>
<dbReference type="GO" id="GO:0005886">
    <property type="term" value="C:plasma membrane"/>
    <property type="evidence" value="ECO:0007669"/>
    <property type="project" value="TreeGrafter"/>
</dbReference>
<feature type="domain" description="Signal transduction histidine kinase osmosensitive K+ channel sensor N-terminal" evidence="4">
    <location>
        <begin position="8"/>
        <end position="217"/>
    </location>
</feature>
<evidence type="ECO:0000256" key="3">
    <source>
        <dbReference type="ARBA" id="ARBA00023012"/>
    </source>
</evidence>
<accession>A0AAQ3MC91</accession>
<dbReference type="InterPro" id="IPR052023">
    <property type="entry name" value="Histidine_kinase_KdpD"/>
</dbReference>
<proteinExistence type="predicted"/>
<dbReference type="PANTHER" id="PTHR45569">
    <property type="entry name" value="SENSOR PROTEIN KDPD"/>
    <property type="match status" value="1"/>
</dbReference>